<keyword evidence="3" id="KW-1185">Reference proteome</keyword>
<keyword evidence="1" id="KW-0614">Plasmid</keyword>
<accession>A0ABN6Y5K4</accession>
<geneLocation type="plasmid" evidence="1 3">
    <name>pNBRC108728a</name>
</geneLocation>
<dbReference type="Proteomes" id="UP001321486">
    <property type="component" value="Plasmid pNBRC108728a"/>
</dbReference>
<sequence length="114" mass="13128">MTFHLTEEEPGVKYEFDLPGDLPHLTQLQHGRRVKIKPQRLTISASRFSEPGVLDVYIEGPTVKTNGSDGQHRRGVAFHDNVRQWDEPASRMSELPAWAATHLARVREWESNRR</sequence>
<dbReference type="EMBL" id="AP027733">
    <property type="protein sequence ID" value="BDZ52862.1"/>
    <property type="molecule type" value="Genomic_DNA"/>
</dbReference>
<organism evidence="1 3">
    <name type="scientific">Frondihabitans sucicola</name>
    <dbReference type="NCBI Taxonomy" id="1268041"/>
    <lineage>
        <taxon>Bacteria</taxon>
        <taxon>Bacillati</taxon>
        <taxon>Actinomycetota</taxon>
        <taxon>Actinomycetes</taxon>
        <taxon>Micrococcales</taxon>
        <taxon>Microbacteriaceae</taxon>
        <taxon>Frondihabitans</taxon>
    </lineage>
</organism>
<protein>
    <submittedName>
        <fullName evidence="1">Uncharacterized protein</fullName>
    </submittedName>
</protein>
<dbReference type="RefSeq" id="WP_286347144.1">
    <property type="nucleotide sequence ID" value="NZ_AP027733.1"/>
</dbReference>
<proteinExistence type="predicted"/>
<dbReference type="EMBL" id="AP027733">
    <property type="protein sequence ID" value="BDZ52296.1"/>
    <property type="molecule type" value="Genomic_DNA"/>
</dbReference>
<reference evidence="3" key="2">
    <citation type="journal article" date="2019" name="Int. J. Syst. Evol. Microbiol.">
        <title>The Global Catalogue of Microorganisms (GCM) 10K type strain sequencing project: providing services to taxonomists for standard genome sequencing and annotation.</title>
        <authorList>
            <consortium name="The Broad Institute Genomics Platform"/>
            <consortium name="The Broad Institute Genome Sequencing Center for Infectious Disease"/>
            <person name="Wu L."/>
            <person name="Ma J."/>
        </authorList>
    </citation>
    <scope>NUCLEOTIDE SEQUENCE [LARGE SCALE GENOMIC DNA]</scope>
    <source>
        <strain evidence="3">NBRC 108728</strain>
    </source>
</reference>
<evidence type="ECO:0000313" key="1">
    <source>
        <dbReference type="EMBL" id="BDZ52296.1"/>
    </source>
</evidence>
<gene>
    <name evidence="1" type="ORF">GCM10025867_45370</name>
    <name evidence="2" type="ORF">GCM10025867_51030</name>
</gene>
<reference evidence="1" key="3">
    <citation type="submission" date="2023-02" db="EMBL/GenBank/DDBJ databases">
        <authorList>
            <person name="Sun Q."/>
            <person name="Mori K."/>
        </authorList>
    </citation>
    <scope>NUCLEOTIDE SEQUENCE</scope>
    <source>
        <strain evidence="1">NBRC 108728</strain>
        <plasmid evidence="1">pNBRC108728a</plasmid>
    </source>
</reference>
<reference evidence="1" key="1">
    <citation type="journal article" date="2014" name="Int. J. Syst. Evol. Microbiol.">
        <title>Complete genome of a new Firmicutes species belonging to the dominant human colonic microbiota ('Ruminococcus bicirculans') reveals two chromosomes and a selective capacity to utilize plant glucans.</title>
        <authorList>
            <consortium name="NISC Comparative Sequencing Program"/>
            <person name="Wegmann U."/>
            <person name="Louis P."/>
            <person name="Goesmann A."/>
            <person name="Henrissat B."/>
            <person name="Duncan S.H."/>
            <person name="Flint H.J."/>
        </authorList>
    </citation>
    <scope>NUCLEOTIDE SEQUENCE</scope>
    <source>
        <strain evidence="1">NBRC 108728</strain>
    </source>
</reference>
<name>A0ABN6Y5K4_9MICO</name>
<evidence type="ECO:0000313" key="3">
    <source>
        <dbReference type="Proteomes" id="UP001321486"/>
    </source>
</evidence>
<evidence type="ECO:0000313" key="2">
    <source>
        <dbReference type="EMBL" id="BDZ52862.1"/>
    </source>
</evidence>